<proteinExistence type="predicted"/>
<comment type="caution">
    <text evidence="1">The sequence shown here is derived from an EMBL/GenBank/DDBJ whole genome shotgun (WGS) entry which is preliminary data.</text>
</comment>
<sequence length="432" mass="44861">MKFQVSAIALGCIALLSGCGGGGGGSSDGGKSQSITFNFAGGPLVGIPPNVTTTKLVATASGGGAVTFTSETPTTCTVSGDTLSLIKAGECAVTAHQAGGNGYAAASQPQLFVIPKNPQSIVQFRNPGWQALDSTPVMLSASTTSGLPVTFTSKTPSVCSVNGNTMTKLANGTCTVTAASEGDYYQKVSMDRSIPIGTEKASALNFLTGYKDGGTTKEGGLIGHLGGNQWWCPPDACTHDASSDGSTYTFTATWNSVPQPGSWNYNSAIFWINAVGFTDDSFDSKGPYRGTLLASNFDQTGNASVGLHIDAQAALKFNFGENPEWFGSTNNSFNVDLVLGHFNLKNGTDACSVTLRATVKPTAAAADYSVGLKDQFAISETCGLAGLDLWNELQDHPITQIKFSAVQPNADVADSASKYTTQFKLTGPIYFQ</sequence>
<dbReference type="EMBL" id="JAAQOM010000027">
    <property type="protein sequence ID" value="NIA57762.1"/>
    <property type="molecule type" value="Genomic_DNA"/>
</dbReference>
<evidence type="ECO:0000313" key="1">
    <source>
        <dbReference type="EMBL" id="NIA57762.1"/>
    </source>
</evidence>
<accession>A0ABX0PKL2</accession>
<dbReference type="Gene3D" id="2.60.40.1080">
    <property type="match status" value="1"/>
</dbReference>
<dbReference type="InterPro" id="IPR008964">
    <property type="entry name" value="Invasin/intimin_cell_adhesion"/>
</dbReference>
<keyword evidence="2" id="KW-1185">Reference proteome</keyword>
<dbReference type="SUPFAM" id="SSF49373">
    <property type="entry name" value="Invasin/intimin cell-adhesion fragments"/>
    <property type="match status" value="1"/>
</dbReference>
<gene>
    <name evidence="1" type="ORF">HAV22_29460</name>
</gene>
<dbReference type="RefSeq" id="WP_166864965.1">
    <property type="nucleotide sequence ID" value="NZ_JAAQOM010000027.1"/>
</dbReference>
<organism evidence="1 2">
    <name type="scientific">Telluria antibiotica</name>
    <dbReference type="NCBI Taxonomy" id="2717319"/>
    <lineage>
        <taxon>Bacteria</taxon>
        <taxon>Pseudomonadati</taxon>
        <taxon>Pseudomonadota</taxon>
        <taxon>Betaproteobacteria</taxon>
        <taxon>Burkholderiales</taxon>
        <taxon>Oxalobacteraceae</taxon>
        <taxon>Telluria group</taxon>
        <taxon>Telluria</taxon>
    </lineage>
</organism>
<protein>
    <submittedName>
        <fullName evidence="1">Uncharacterized protein</fullName>
    </submittedName>
</protein>
<reference evidence="1 2" key="1">
    <citation type="submission" date="2020-03" db="EMBL/GenBank/DDBJ databases">
        <title>Genome sequence of strain Massilia sp. TW-1.</title>
        <authorList>
            <person name="Chaudhary D.K."/>
        </authorList>
    </citation>
    <scope>NUCLEOTIDE SEQUENCE [LARGE SCALE GENOMIC DNA]</scope>
    <source>
        <strain evidence="1 2">TW-1</strain>
    </source>
</reference>
<dbReference type="PROSITE" id="PS51257">
    <property type="entry name" value="PROKAR_LIPOPROTEIN"/>
    <property type="match status" value="1"/>
</dbReference>
<evidence type="ECO:0000313" key="2">
    <source>
        <dbReference type="Proteomes" id="UP000716322"/>
    </source>
</evidence>
<name>A0ABX0PKL2_9BURK</name>
<dbReference type="Proteomes" id="UP000716322">
    <property type="component" value="Unassembled WGS sequence"/>
</dbReference>